<dbReference type="Pfam" id="PF21983">
    <property type="entry name" value="NikA-like"/>
    <property type="match status" value="1"/>
</dbReference>
<dbReference type="GeneID" id="78230166"/>
<evidence type="ECO:0000313" key="2">
    <source>
        <dbReference type="Proteomes" id="UP000013085"/>
    </source>
</evidence>
<dbReference type="EMBL" id="AGYR01000068">
    <property type="protein sequence ID" value="ENZ07372.1"/>
    <property type="molecule type" value="Genomic_DNA"/>
</dbReference>
<comment type="caution">
    <text evidence="1">The sequence shown here is derived from an EMBL/GenBank/DDBJ whole genome shotgun (WGS) entry which is preliminary data.</text>
</comment>
<name>A0A0E2H3J7_9FIRM</name>
<evidence type="ECO:0000313" key="1">
    <source>
        <dbReference type="EMBL" id="ENZ07372.1"/>
    </source>
</evidence>
<dbReference type="InterPro" id="IPR053842">
    <property type="entry name" value="NikA-like"/>
</dbReference>
<dbReference type="AlphaFoldDB" id="A0A0E2H3J7"/>
<protein>
    <submittedName>
        <fullName evidence="1">Uncharacterized protein</fullName>
    </submittedName>
</protein>
<accession>A0A0E2H3J7</accession>
<dbReference type="RefSeq" id="WP_002594670.1">
    <property type="nucleotide sequence ID" value="NZ_KB850993.1"/>
</dbReference>
<dbReference type="PATRIC" id="fig|999408.3.peg.5620"/>
<reference evidence="1 2" key="1">
    <citation type="submission" date="2013-01" db="EMBL/GenBank/DDBJ databases">
        <title>The Genome Sequence of Clostridium clostridioforme 90A8.</title>
        <authorList>
            <consortium name="The Broad Institute Genome Sequencing Platform"/>
            <person name="Earl A."/>
            <person name="Ward D."/>
            <person name="Feldgarden M."/>
            <person name="Gevers D."/>
            <person name="Courvalin P."/>
            <person name="Lambert T."/>
            <person name="Walker B."/>
            <person name="Young S.K."/>
            <person name="Zeng Q."/>
            <person name="Gargeya S."/>
            <person name="Fitzgerald M."/>
            <person name="Haas B."/>
            <person name="Abouelleil A."/>
            <person name="Alvarado L."/>
            <person name="Arachchi H.M."/>
            <person name="Berlin A.M."/>
            <person name="Chapman S.B."/>
            <person name="Dewar J."/>
            <person name="Goldberg J."/>
            <person name="Griggs A."/>
            <person name="Gujja S."/>
            <person name="Hansen M."/>
            <person name="Howarth C."/>
            <person name="Imamovic A."/>
            <person name="Larimer J."/>
            <person name="McCowan C."/>
            <person name="Murphy C."/>
            <person name="Neiman D."/>
            <person name="Pearson M."/>
            <person name="Priest M."/>
            <person name="Roberts A."/>
            <person name="Saif S."/>
            <person name="Shea T."/>
            <person name="Sisk P."/>
            <person name="Sykes S."/>
            <person name="Wortman J."/>
            <person name="Nusbaum C."/>
            <person name="Birren B."/>
        </authorList>
    </citation>
    <scope>NUCLEOTIDE SEQUENCE [LARGE SCALE GENOMIC DNA]</scope>
    <source>
        <strain evidence="1 2">90A8</strain>
    </source>
</reference>
<organism evidence="1 2">
    <name type="scientific">[Clostridium] clostridioforme 90A8</name>
    <dbReference type="NCBI Taxonomy" id="999408"/>
    <lineage>
        <taxon>Bacteria</taxon>
        <taxon>Bacillati</taxon>
        <taxon>Bacillota</taxon>
        <taxon>Clostridia</taxon>
        <taxon>Lachnospirales</taxon>
        <taxon>Lachnospiraceae</taxon>
        <taxon>Enterocloster</taxon>
    </lineage>
</organism>
<sequence length="113" mass="13200">MRKRNIQKIVRFNRKEAQDLAAKAKKACLSEAGLIRLLIRGYEPKEKPDDRFYDVMRELSSIGNNINQLAAKANTLGFIDAPMLKNEAAKWNKFQSEIERTYLRPNQSEMKWQ</sequence>
<proteinExistence type="predicted"/>
<dbReference type="HOGENOM" id="CLU_096411_6_1_9"/>
<gene>
    <name evidence="1" type="ORF">HMPREF1090_05225</name>
</gene>
<dbReference type="Proteomes" id="UP000013085">
    <property type="component" value="Unassembled WGS sequence"/>
</dbReference>